<evidence type="ECO:0000256" key="1">
    <source>
        <dbReference type="ARBA" id="ARBA00001946"/>
    </source>
</evidence>
<comment type="caution">
    <text evidence="11">The sequence shown here is derived from an EMBL/GenBank/DDBJ whole genome shotgun (WGS) entry which is preliminary data.</text>
</comment>
<dbReference type="CDD" id="cd06223">
    <property type="entry name" value="PRTases_typeI"/>
    <property type="match status" value="1"/>
</dbReference>
<sequence>MATSLHPNLTVVKSRAFDTLFTKIRDVETNSGDFVHYSKRAMRLLAEEAAAHLPTSPQAVTTPTNAIYNGHLSILDTNPDGVCAVSIVRAGDSLLECVREIAPSVRVGKMWIQRNESSADKEAVHSCTKLPKGVKDMHVLLLDPMLATGGSACAALSTLIKEYDVAEENIVFANVISCPEGLEFVAQHYPRIKIVTCWIDDCLNEDKYIMPGLGDYGDRFFNTV</sequence>
<evidence type="ECO:0000256" key="9">
    <source>
        <dbReference type="ARBA" id="ARBA00023134"/>
    </source>
</evidence>
<dbReference type="Gene3D" id="3.40.50.2020">
    <property type="match status" value="1"/>
</dbReference>
<evidence type="ECO:0000256" key="3">
    <source>
        <dbReference type="ARBA" id="ARBA00009516"/>
    </source>
</evidence>
<evidence type="ECO:0000256" key="4">
    <source>
        <dbReference type="ARBA" id="ARBA00011894"/>
    </source>
</evidence>
<dbReference type="FunFam" id="3.40.50.2020:FF:000023">
    <property type="entry name" value="Probable uracil phosphoribosyltransferase"/>
    <property type="match status" value="1"/>
</dbReference>
<evidence type="ECO:0000256" key="8">
    <source>
        <dbReference type="ARBA" id="ARBA00022741"/>
    </source>
</evidence>
<dbReference type="EC" id="2.4.2.9" evidence="4"/>
<comment type="cofactor">
    <cofactor evidence="1">
        <name>Mg(2+)</name>
        <dbReference type="ChEBI" id="CHEBI:18420"/>
    </cofactor>
</comment>
<organism evidence="11 12">
    <name type="scientific">Skeletonema marinoi</name>
    <dbReference type="NCBI Taxonomy" id="267567"/>
    <lineage>
        <taxon>Eukaryota</taxon>
        <taxon>Sar</taxon>
        <taxon>Stramenopiles</taxon>
        <taxon>Ochrophyta</taxon>
        <taxon>Bacillariophyta</taxon>
        <taxon>Coscinodiscophyceae</taxon>
        <taxon>Thalassiosirophycidae</taxon>
        <taxon>Thalassiosirales</taxon>
        <taxon>Skeletonemataceae</taxon>
        <taxon>Skeletonema</taxon>
        <taxon>Skeletonema marinoi-dohrnii complex</taxon>
    </lineage>
</organism>
<dbReference type="InterPro" id="IPR000836">
    <property type="entry name" value="PRTase_dom"/>
</dbReference>
<dbReference type="NCBIfam" id="NF001097">
    <property type="entry name" value="PRK00129.1"/>
    <property type="match status" value="1"/>
</dbReference>
<evidence type="ECO:0000256" key="7">
    <source>
        <dbReference type="ARBA" id="ARBA00022679"/>
    </source>
</evidence>
<dbReference type="Proteomes" id="UP001224775">
    <property type="component" value="Unassembled WGS sequence"/>
</dbReference>
<dbReference type="GO" id="GO:0008655">
    <property type="term" value="P:pyrimidine-containing compound salvage"/>
    <property type="evidence" value="ECO:0007669"/>
    <property type="project" value="UniProtKB-ARBA"/>
</dbReference>
<reference evidence="11" key="1">
    <citation type="submission" date="2023-06" db="EMBL/GenBank/DDBJ databases">
        <title>Survivors Of The Sea: Transcriptome response of Skeletonema marinoi to long-term dormancy.</title>
        <authorList>
            <person name="Pinder M.I.M."/>
            <person name="Kourtchenko O."/>
            <person name="Robertson E.K."/>
            <person name="Larsson T."/>
            <person name="Maumus F."/>
            <person name="Osuna-Cruz C.M."/>
            <person name="Vancaester E."/>
            <person name="Stenow R."/>
            <person name="Vandepoele K."/>
            <person name="Ploug H."/>
            <person name="Bruchert V."/>
            <person name="Godhe A."/>
            <person name="Topel M."/>
        </authorList>
    </citation>
    <scope>NUCLEOTIDE SEQUENCE</scope>
    <source>
        <strain evidence="11">R05AC</strain>
    </source>
</reference>
<dbReference type="SUPFAM" id="SSF53271">
    <property type="entry name" value="PRTase-like"/>
    <property type="match status" value="1"/>
</dbReference>
<protein>
    <recommendedName>
        <fullName evidence="4">uracil phosphoribosyltransferase</fullName>
        <ecNumber evidence="4">2.4.2.9</ecNumber>
    </recommendedName>
</protein>
<accession>A0AAD9DAS6</accession>
<keyword evidence="12" id="KW-1185">Reference proteome</keyword>
<keyword evidence="8" id="KW-0547">Nucleotide-binding</keyword>
<feature type="domain" description="Phosphoribosyltransferase" evidence="10">
    <location>
        <begin position="12"/>
        <end position="223"/>
    </location>
</feature>
<evidence type="ECO:0000256" key="5">
    <source>
        <dbReference type="ARBA" id="ARBA00022533"/>
    </source>
</evidence>
<gene>
    <name evidence="11" type="ORF">QTG54_008582</name>
</gene>
<comment type="pathway">
    <text evidence="2">Pyrimidine metabolism; UMP biosynthesis via salvage pathway; UMP from uracil: step 1/1.</text>
</comment>
<dbReference type="GO" id="GO:0004845">
    <property type="term" value="F:uracil phosphoribosyltransferase activity"/>
    <property type="evidence" value="ECO:0007669"/>
    <property type="project" value="UniProtKB-EC"/>
</dbReference>
<dbReference type="Pfam" id="PF14681">
    <property type="entry name" value="UPRTase"/>
    <property type="match status" value="1"/>
</dbReference>
<evidence type="ECO:0000256" key="6">
    <source>
        <dbReference type="ARBA" id="ARBA00022676"/>
    </source>
</evidence>
<evidence type="ECO:0000313" key="11">
    <source>
        <dbReference type="EMBL" id="KAK1740487.1"/>
    </source>
</evidence>
<evidence type="ECO:0000313" key="12">
    <source>
        <dbReference type="Proteomes" id="UP001224775"/>
    </source>
</evidence>
<dbReference type="GO" id="GO:0005525">
    <property type="term" value="F:GTP binding"/>
    <property type="evidence" value="ECO:0007669"/>
    <property type="project" value="UniProtKB-KW"/>
</dbReference>
<evidence type="ECO:0000256" key="2">
    <source>
        <dbReference type="ARBA" id="ARBA00005180"/>
    </source>
</evidence>
<proteinExistence type="inferred from homology"/>
<comment type="similarity">
    <text evidence="3">Belongs to the UPRTase family.</text>
</comment>
<dbReference type="EMBL" id="JATAAI010000015">
    <property type="protein sequence ID" value="KAK1740487.1"/>
    <property type="molecule type" value="Genomic_DNA"/>
</dbReference>
<dbReference type="InterPro" id="IPR029057">
    <property type="entry name" value="PRTase-like"/>
</dbReference>
<keyword evidence="5" id="KW-0021">Allosteric enzyme</keyword>
<keyword evidence="9" id="KW-0342">GTP-binding</keyword>
<keyword evidence="6 11" id="KW-0328">Glycosyltransferase</keyword>
<dbReference type="AlphaFoldDB" id="A0AAD9DAS6"/>
<evidence type="ECO:0000259" key="10">
    <source>
        <dbReference type="Pfam" id="PF14681"/>
    </source>
</evidence>
<name>A0AAD9DAS6_9STRA</name>
<keyword evidence="7 11" id="KW-0808">Transferase</keyword>